<reference evidence="2" key="2">
    <citation type="submission" date="2016-02" db="EMBL/GenBank/DDBJ databases">
        <title>Draft genome sequence of five rapidly growing Mycobacterium species.</title>
        <authorList>
            <person name="Katahira K."/>
            <person name="Gotou Y."/>
            <person name="Iida K."/>
            <person name="Ogura Y."/>
            <person name="Hayashi T."/>
        </authorList>
    </citation>
    <scope>NUCLEOTIDE SEQUENCE [LARGE SCALE GENOMIC DNA]</scope>
    <source>
        <strain evidence="2">JCM15654</strain>
    </source>
</reference>
<accession>A0A117I6L5</accession>
<proteinExistence type="predicted"/>
<gene>
    <name evidence="1" type="ORF">RMCB_4383</name>
</gene>
<reference evidence="2" key="1">
    <citation type="journal article" date="2016" name="Genome Announc.">
        <title>Draft Genome Sequences of Five Rapidly Growing Mycobacterium Species, M. thermoresistibile, M. fortuitum subsp. acetamidolyticum, M. canariasense, M. brisbanense, and M. novocastrense.</title>
        <authorList>
            <person name="Katahira K."/>
            <person name="Ogura Y."/>
            <person name="Gotoh Y."/>
            <person name="Hayashi T."/>
        </authorList>
    </citation>
    <scope>NUCLEOTIDE SEQUENCE [LARGE SCALE GENOMIC DNA]</scope>
    <source>
        <strain evidence="2">JCM15654</strain>
    </source>
</reference>
<dbReference type="EMBL" id="BCSX01000039">
    <property type="protein sequence ID" value="GAS90287.1"/>
    <property type="molecule type" value="Genomic_DNA"/>
</dbReference>
<name>A0A117I6L5_9MYCO</name>
<comment type="caution">
    <text evidence="1">The sequence shown here is derived from an EMBL/GenBank/DDBJ whole genome shotgun (WGS) entry which is preliminary data.</text>
</comment>
<sequence>MARLAGLTELRLTVLPGLAELRLTVLAGLAELRLTHLSGLTRLPELARLRVGLVLIGRRVLRLRVTRVRLLIGRVIRLLRLLLLRLFRL</sequence>
<organism evidence="1 2">
    <name type="scientific">Mycolicibacterium brisbanense</name>
    <dbReference type="NCBI Taxonomy" id="146020"/>
    <lineage>
        <taxon>Bacteria</taxon>
        <taxon>Bacillati</taxon>
        <taxon>Actinomycetota</taxon>
        <taxon>Actinomycetes</taxon>
        <taxon>Mycobacteriales</taxon>
        <taxon>Mycobacteriaceae</taxon>
        <taxon>Mycolicibacterium</taxon>
    </lineage>
</organism>
<dbReference type="Proteomes" id="UP000069620">
    <property type="component" value="Unassembled WGS sequence"/>
</dbReference>
<protein>
    <submittedName>
        <fullName evidence="1">Uncharacterized protein</fullName>
    </submittedName>
</protein>
<evidence type="ECO:0000313" key="1">
    <source>
        <dbReference type="EMBL" id="GAS90287.1"/>
    </source>
</evidence>
<keyword evidence="2" id="KW-1185">Reference proteome</keyword>
<dbReference type="AlphaFoldDB" id="A0A117I6L5"/>
<evidence type="ECO:0000313" key="2">
    <source>
        <dbReference type="Proteomes" id="UP000069620"/>
    </source>
</evidence>